<dbReference type="Gene3D" id="1.10.10.1940">
    <property type="match status" value="1"/>
</dbReference>
<reference evidence="3 4" key="1">
    <citation type="journal article" date="2017" name="Curr. Biol.">
        <title>Genome architecture and evolution of a unichromosomal asexual nematode.</title>
        <authorList>
            <person name="Fradin H."/>
            <person name="Zegar C."/>
            <person name="Gutwein M."/>
            <person name="Lucas J."/>
            <person name="Kovtun M."/>
            <person name="Corcoran D."/>
            <person name="Baugh L.R."/>
            <person name="Kiontke K."/>
            <person name="Gunsalus K."/>
            <person name="Fitch D.H."/>
            <person name="Piano F."/>
        </authorList>
    </citation>
    <scope>NUCLEOTIDE SEQUENCE [LARGE SCALE GENOMIC DNA]</scope>
    <source>
        <strain evidence="3">PF1309</strain>
    </source>
</reference>
<evidence type="ECO:0000313" key="3">
    <source>
        <dbReference type="EMBL" id="PAV88267.1"/>
    </source>
</evidence>
<accession>A0A2A2LQN6</accession>
<protein>
    <recommendedName>
        <fullName evidence="2">ShKT domain-containing protein</fullName>
    </recommendedName>
</protein>
<comment type="caution">
    <text evidence="3">The sequence shown here is derived from an EMBL/GenBank/DDBJ whole genome shotgun (WGS) entry which is preliminary data.</text>
</comment>
<dbReference type="InterPro" id="IPR003582">
    <property type="entry name" value="ShKT_dom"/>
</dbReference>
<dbReference type="EMBL" id="LIAE01006522">
    <property type="protein sequence ID" value="PAV88267.1"/>
    <property type="molecule type" value="Genomic_DNA"/>
</dbReference>
<dbReference type="Proteomes" id="UP000218231">
    <property type="component" value="Unassembled WGS sequence"/>
</dbReference>
<feature type="signal peptide" evidence="1">
    <location>
        <begin position="1"/>
        <end position="20"/>
    </location>
</feature>
<gene>
    <name evidence="3" type="ORF">WR25_13133</name>
</gene>
<dbReference type="STRING" id="2018661.A0A2A2LQN6"/>
<keyword evidence="1" id="KW-0732">Signal</keyword>
<dbReference type="PANTHER" id="PTHR46219:SF13">
    <property type="entry name" value="SHKT DOMAIN-CONTAINING PROTEIN"/>
    <property type="match status" value="1"/>
</dbReference>
<dbReference type="AlphaFoldDB" id="A0A2A2LQN6"/>
<dbReference type="Pfam" id="PF01549">
    <property type="entry name" value="ShK"/>
    <property type="match status" value="1"/>
</dbReference>
<sequence>MDRRVVGLAVFVALASFVISQRTPQYGCSNIQSACFAVNASGPMLYICPDGMACLSNSTCCKFEDIIQNGGRPTTARPVANCVDKPNPRIGVSDCSKMASYCNDPAYYKVMTDKCPKVGGIAKMVLVVP</sequence>
<keyword evidence="4" id="KW-1185">Reference proteome</keyword>
<dbReference type="PANTHER" id="PTHR46219">
    <property type="entry name" value="PROTEIN CBG11138"/>
    <property type="match status" value="1"/>
</dbReference>
<dbReference type="OrthoDB" id="5863778at2759"/>
<feature type="chain" id="PRO_5012449138" description="ShKT domain-containing protein" evidence="1">
    <location>
        <begin position="21"/>
        <end position="129"/>
    </location>
</feature>
<name>A0A2A2LQN6_9BILA</name>
<evidence type="ECO:0000313" key="4">
    <source>
        <dbReference type="Proteomes" id="UP000218231"/>
    </source>
</evidence>
<proteinExistence type="predicted"/>
<evidence type="ECO:0000256" key="1">
    <source>
        <dbReference type="SAM" id="SignalP"/>
    </source>
</evidence>
<organism evidence="3 4">
    <name type="scientific">Diploscapter pachys</name>
    <dbReference type="NCBI Taxonomy" id="2018661"/>
    <lineage>
        <taxon>Eukaryota</taxon>
        <taxon>Metazoa</taxon>
        <taxon>Ecdysozoa</taxon>
        <taxon>Nematoda</taxon>
        <taxon>Chromadorea</taxon>
        <taxon>Rhabditida</taxon>
        <taxon>Rhabditina</taxon>
        <taxon>Rhabditomorpha</taxon>
        <taxon>Rhabditoidea</taxon>
        <taxon>Rhabditidae</taxon>
        <taxon>Diploscapter</taxon>
    </lineage>
</organism>
<evidence type="ECO:0000259" key="2">
    <source>
        <dbReference type="Pfam" id="PF01549"/>
    </source>
</evidence>
<feature type="domain" description="ShKT" evidence="2">
    <location>
        <begin position="82"/>
        <end position="117"/>
    </location>
</feature>